<comment type="caution">
    <text evidence="1">The sequence shown here is derived from an EMBL/GenBank/DDBJ whole genome shotgun (WGS) entry which is preliminary data.</text>
</comment>
<evidence type="ECO:0008006" key="3">
    <source>
        <dbReference type="Google" id="ProtNLM"/>
    </source>
</evidence>
<gene>
    <name evidence="1" type="ORF">E3Q22_01829</name>
</gene>
<dbReference type="AlphaFoldDB" id="A0A4T0RXU6"/>
<evidence type="ECO:0000313" key="1">
    <source>
        <dbReference type="EMBL" id="TIB80585.1"/>
    </source>
</evidence>
<accession>A0A4T0RXU6</accession>
<protein>
    <recommendedName>
        <fullName evidence="3">RRM domain-containing protein</fullName>
    </recommendedName>
</protein>
<dbReference type="InterPro" id="IPR035979">
    <property type="entry name" value="RBD_domain_sf"/>
</dbReference>
<dbReference type="GO" id="GO:0003676">
    <property type="term" value="F:nucleic acid binding"/>
    <property type="evidence" value="ECO:0007669"/>
    <property type="project" value="InterPro"/>
</dbReference>
<dbReference type="SUPFAM" id="SSF54928">
    <property type="entry name" value="RNA-binding domain, RBD"/>
    <property type="match status" value="1"/>
</dbReference>
<sequence length="175" mass="20109">MLSKYHYKLTNIPSTATLNDIKRLIARSAKTNPLSADSNFQVRESFKRSLRVFDRLSLSTSQLKCTEITKDKDELNGLTHYQPSSHPGQTVLITGLPGRLIQHDIQNWLRSYHVDQSSNSSQEPITSLHIPSDKFNGTSKWLVRLNSISEAHRLVRNLHQTNWDNQFLIHAKITY</sequence>
<reference evidence="1 2" key="1">
    <citation type="submission" date="2019-03" db="EMBL/GenBank/DDBJ databases">
        <title>Sequencing 25 genomes of Wallemia mellicola.</title>
        <authorList>
            <person name="Gostincar C."/>
        </authorList>
    </citation>
    <scope>NUCLEOTIDE SEQUENCE [LARGE SCALE GENOMIC DNA]</scope>
    <source>
        <strain evidence="1 2">EXF-6152</strain>
    </source>
</reference>
<dbReference type="Proteomes" id="UP000310685">
    <property type="component" value="Unassembled WGS sequence"/>
</dbReference>
<proteinExistence type="predicted"/>
<evidence type="ECO:0000313" key="2">
    <source>
        <dbReference type="Proteomes" id="UP000310685"/>
    </source>
</evidence>
<dbReference type="EMBL" id="SPRC01000015">
    <property type="protein sequence ID" value="TIB80585.1"/>
    <property type="molecule type" value="Genomic_DNA"/>
</dbReference>
<name>A0A4T0RXU6_9BASI</name>
<organism evidence="1 2">
    <name type="scientific">Wallemia mellicola</name>
    <dbReference type="NCBI Taxonomy" id="1708541"/>
    <lineage>
        <taxon>Eukaryota</taxon>
        <taxon>Fungi</taxon>
        <taxon>Dikarya</taxon>
        <taxon>Basidiomycota</taxon>
        <taxon>Wallemiomycotina</taxon>
        <taxon>Wallemiomycetes</taxon>
        <taxon>Wallemiales</taxon>
        <taxon>Wallemiaceae</taxon>
        <taxon>Wallemia</taxon>
    </lineage>
</organism>